<name>A0ABY7FM96_MYAAR</name>
<feature type="transmembrane region" description="Helical" evidence="6">
    <location>
        <begin position="147"/>
        <end position="168"/>
    </location>
</feature>
<evidence type="ECO:0000256" key="1">
    <source>
        <dbReference type="ARBA" id="ARBA00004141"/>
    </source>
</evidence>
<keyword evidence="8" id="KW-1185">Reference proteome</keyword>
<evidence type="ECO:0000256" key="3">
    <source>
        <dbReference type="ARBA" id="ARBA00022692"/>
    </source>
</evidence>
<accession>A0ABY7FM96</accession>
<comment type="subcellular location">
    <subcellularLocation>
        <location evidence="6">Cell membrane</location>
        <topology evidence="6">Multi-pass membrane protein</topology>
    </subcellularLocation>
    <subcellularLocation>
        <location evidence="1">Membrane</location>
        <topology evidence="1">Multi-pass membrane protein</topology>
    </subcellularLocation>
</comment>
<feature type="transmembrane region" description="Helical" evidence="6">
    <location>
        <begin position="421"/>
        <end position="444"/>
    </location>
</feature>
<dbReference type="EMBL" id="CP111024">
    <property type="protein sequence ID" value="WAR22682.1"/>
    <property type="molecule type" value="Genomic_DNA"/>
</dbReference>
<evidence type="ECO:0000256" key="6">
    <source>
        <dbReference type="RuleBase" id="RU368066"/>
    </source>
</evidence>
<evidence type="ECO:0000313" key="7">
    <source>
        <dbReference type="EMBL" id="WAR22682.1"/>
    </source>
</evidence>
<dbReference type="InterPro" id="IPR007603">
    <property type="entry name" value="Choline_transptr-like"/>
</dbReference>
<gene>
    <name evidence="7" type="ORF">MAR_036351</name>
</gene>
<comment type="similarity">
    <text evidence="2 6">Belongs to the CTL (choline transporter-like) family.</text>
</comment>
<evidence type="ECO:0000313" key="8">
    <source>
        <dbReference type="Proteomes" id="UP001164746"/>
    </source>
</evidence>
<protein>
    <recommendedName>
        <fullName evidence="6">Choline transporter-like protein</fullName>
    </recommendedName>
</protein>
<dbReference type="Proteomes" id="UP001164746">
    <property type="component" value="Chromosome 13"/>
</dbReference>
<proteinExistence type="inferred from homology"/>
<evidence type="ECO:0000256" key="4">
    <source>
        <dbReference type="ARBA" id="ARBA00022989"/>
    </source>
</evidence>
<feature type="transmembrane region" description="Helical" evidence="6">
    <location>
        <begin position="450"/>
        <end position="473"/>
    </location>
</feature>
<comment type="function">
    <text evidence="6">Choline transporter.</text>
</comment>
<sequence>MIDLKLLACHFTHCTVNYNRYLFYFNEDIFAAVIDANKDNIKTVKICVPKCPPALVTVSEMQNFAVTSGSGTCVYDIKTADYFGGTLDGLSDCPHLPIKEQSAFLYRCVPRALTQRLDHVFDAVHSLLDAIQEHLVEKGASDIENSWFEMTLLCALSVVVAVVLTILLQIFAAFIIWLMVIAMVIVLLVLLAVRKHITLVVELFRQAGAAVRCMPSLLLLPLMTIILLGASFGGFAFIFLYIETAGIPEIDTGTGHVLYRTDRVLSVLQWYHLFGTVWVLQFIIACHKLTVAGAVAIWYFSSHRQFLLLYDVIVSWCYCRYHLGSVAFGSFVITFVIVVRMLLSFVENRLRGKTHPVAVFLMKCFKCCLWCFERFIKFLSDNAYIEIAIHGLGFCRAARQAFHVVLENAFRVAAINSVGDFVLFLGKLATVSIVTVAGLEFISVRKNVSFVWLPVTLTAIFAYFIASCFMSVYEVTLKPIVVHVSYKPNVAMAIDTIFLCFCEDSLMNDGGLKPYFMSIGLQKCISSQVDQTLTSVQKRQSKGKKSELQMG</sequence>
<evidence type="ECO:0000256" key="2">
    <source>
        <dbReference type="ARBA" id="ARBA00007168"/>
    </source>
</evidence>
<organism evidence="7 8">
    <name type="scientific">Mya arenaria</name>
    <name type="common">Soft-shell clam</name>
    <dbReference type="NCBI Taxonomy" id="6604"/>
    <lineage>
        <taxon>Eukaryota</taxon>
        <taxon>Metazoa</taxon>
        <taxon>Spiralia</taxon>
        <taxon>Lophotrochozoa</taxon>
        <taxon>Mollusca</taxon>
        <taxon>Bivalvia</taxon>
        <taxon>Autobranchia</taxon>
        <taxon>Heteroconchia</taxon>
        <taxon>Euheterodonta</taxon>
        <taxon>Imparidentia</taxon>
        <taxon>Neoheterodontei</taxon>
        <taxon>Myida</taxon>
        <taxon>Myoidea</taxon>
        <taxon>Myidae</taxon>
        <taxon>Mya</taxon>
    </lineage>
</organism>
<dbReference type="PANTHER" id="PTHR12385:SF96">
    <property type="entry name" value="CHOLINE TRANSPORTER-LIKE PROTEIN"/>
    <property type="match status" value="1"/>
</dbReference>
<keyword evidence="5 6" id="KW-0472">Membrane</keyword>
<feature type="transmembrane region" description="Helical" evidence="6">
    <location>
        <begin position="278"/>
        <end position="300"/>
    </location>
</feature>
<feature type="transmembrane region" description="Helical" evidence="6">
    <location>
        <begin position="174"/>
        <end position="193"/>
    </location>
</feature>
<feature type="transmembrane region" description="Helical" evidence="6">
    <location>
        <begin position="214"/>
        <end position="242"/>
    </location>
</feature>
<keyword evidence="4 6" id="KW-1133">Transmembrane helix</keyword>
<reference evidence="7" key="1">
    <citation type="submission" date="2022-11" db="EMBL/GenBank/DDBJ databases">
        <title>Centuries of genome instability and evolution in soft-shell clam transmissible cancer (bioRxiv).</title>
        <authorList>
            <person name="Hart S.F.M."/>
            <person name="Yonemitsu M.A."/>
            <person name="Giersch R.M."/>
            <person name="Beal B.F."/>
            <person name="Arriagada G."/>
            <person name="Davis B.W."/>
            <person name="Ostrander E.A."/>
            <person name="Goff S.P."/>
            <person name="Metzger M.J."/>
        </authorList>
    </citation>
    <scope>NUCLEOTIDE SEQUENCE</scope>
    <source>
        <strain evidence="7">MELC-2E11</strain>
        <tissue evidence="7">Siphon/mantle</tissue>
    </source>
</reference>
<dbReference type="PANTHER" id="PTHR12385">
    <property type="entry name" value="CHOLINE TRANSPORTER-LIKE (SLC FAMILY 44)"/>
    <property type="match status" value="1"/>
</dbReference>
<evidence type="ECO:0000256" key="5">
    <source>
        <dbReference type="ARBA" id="ARBA00023136"/>
    </source>
</evidence>
<dbReference type="Pfam" id="PF04515">
    <property type="entry name" value="Choline_transpo"/>
    <property type="match status" value="1"/>
</dbReference>
<keyword evidence="3 6" id="KW-0812">Transmembrane</keyword>
<feature type="transmembrane region" description="Helical" evidence="6">
    <location>
        <begin position="321"/>
        <end position="343"/>
    </location>
</feature>